<dbReference type="InterPro" id="IPR055592">
    <property type="entry name" value="DUF7168"/>
</dbReference>
<evidence type="ECO:0000259" key="2">
    <source>
        <dbReference type="Pfam" id="PF23771"/>
    </source>
</evidence>
<name>A0ABT8LT19_9GAMM</name>
<dbReference type="Pfam" id="PF10979">
    <property type="entry name" value="DUF2786"/>
    <property type="match status" value="1"/>
</dbReference>
<protein>
    <submittedName>
        <fullName evidence="3">DUF2786 domain-containing protein</fullName>
    </submittedName>
</protein>
<keyword evidence="4" id="KW-1185">Reference proteome</keyword>
<dbReference type="Pfam" id="PF23771">
    <property type="entry name" value="DUF7168"/>
    <property type="match status" value="1"/>
</dbReference>
<dbReference type="InterPro" id="IPR024498">
    <property type="entry name" value="DUF2786"/>
</dbReference>
<feature type="domain" description="DUF2786" evidence="1">
    <location>
        <begin position="6"/>
        <end position="44"/>
    </location>
</feature>
<proteinExistence type="predicted"/>
<dbReference type="InterPro" id="IPR016868">
    <property type="entry name" value="Phage_B3_Orf5"/>
</dbReference>
<sequence length="238" mass="26354">MKNKEKYLNKIKKLLNLARNSTNASEAANAMSQAQNLMRAHKLTEQDIDLMEIGEASSKGAPSNAHAVPKYMVFLAEVICLAFGVRCFHTYKSGYFHTPKRIVTFYGPNERPQVAAYAFDVLARQMVKARKEYTATMRKSIKASTKIARADTFCEHWVQGAYQVIDEFVVSDAEATLITAYRRKLQEETGMTTAEMREAKKCRGSEIAADAGFQAGTNASLHHGVNGAGQPPIAKIGR</sequence>
<feature type="domain" description="DUF7168" evidence="2">
    <location>
        <begin position="47"/>
        <end position="193"/>
    </location>
</feature>
<organism evidence="3 4">
    <name type="scientific">Serratia bockelmannii</name>
    <dbReference type="NCBI Taxonomy" id="2703793"/>
    <lineage>
        <taxon>Bacteria</taxon>
        <taxon>Pseudomonadati</taxon>
        <taxon>Pseudomonadota</taxon>
        <taxon>Gammaproteobacteria</taxon>
        <taxon>Enterobacterales</taxon>
        <taxon>Yersiniaceae</taxon>
        <taxon>Serratia</taxon>
    </lineage>
</organism>
<dbReference type="PIRSF" id="PIRSF028111">
    <property type="entry name" value="UCP028111"/>
    <property type="match status" value="1"/>
</dbReference>
<evidence type="ECO:0000313" key="4">
    <source>
        <dbReference type="Proteomes" id="UP001176500"/>
    </source>
</evidence>
<evidence type="ECO:0000259" key="1">
    <source>
        <dbReference type="Pfam" id="PF10979"/>
    </source>
</evidence>
<dbReference type="EMBL" id="JASMRX010000005">
    <property type="protein sequence ID" value="MDN6879194.1"/>
    <property type="molecule type" value="Genomic_DNA"/>
</dbReference>
<accession>A0ABT8LT19</accession>
<dbReference type="RefSeq" id="WP_169541106.1">
    <property type="nucleotide sequence ID" value="NZ_JASMRX010000005.1"/>
</dbReference>
<reference evidence="3" key="1">
    <citation type="submission" date="2023-05" db="EMBL/GenBank/DDBJ databases">
        <title>Cannabis rhizosphere genomes.</title>
        <authorList>
            <person name="Goff K.L."/>
        </authorList>
    </citation>
    <scope>NUCLEOTIDE SEQUENCE</scope>
    <source>
        <strain evidence="3">SPPC 2817</strain>
    </source>
</reference>
<comment type="caution">
    <text evidence="3">The sequence shown here is derived from an EMBL/GenBank/DDBJ whole genome shotgun (WGS) entry which is preliminary data.</text>
</comment>
<gene>
    <name evidence="3" type="ORF">QO199_11080</name>
</gene>
<evidence type="ECO:0000313" key="3">
    <source>
        <dbReference type="EMBL" id="MDN6879194.1"/>
    </source>
</evidence>
<dbReference type="Proteomes" id="UP001176500">
    <property type="component" value="Unassembled WGS sequence"/>
</dbReference>